<feature type="region of interest" description="Disordered" evidence="1">
    <location>
        <begin position="558"/>
        <end position="587"/>
    </location>
</feature>
<sequence>MSTINHQGIKSNSLVPHQTLFTGGTGIFPTGGMVNNSSVGVIHTIPTVVGPKSNQSNPRLSYFAQACAPFSSTSGFQPVHDNSMSASFERYIPVCPSWTPLINGGPHIEPEGHSPCPSNVNSVALLQHSQPAVNIERQPYIQGTPTHCVGNQGNNLLLSSAVVYQGNTSLPESITVPFGWKRLICNGKVIYISPSDCQLTSVSDVVKYLQTDGTCKCGLECPVVPTKVFNFNLAVQSKPWALTDSCWNDATKLCIHKRKTVAMATFQNSTTLNPSSSPVTHSSQAIQSSVPAIKKKDSSHSKKKKMRNKNKSPFDGVLVSQLLAQRDKLGLRKEKRNHNLIFGTIAVEKNLCSLSSFSNSTASGQAGSLLPMQFLSEDRSNLQQISTSQDLLLVDRSVHNHNIRVCPNNSQHLHNKTECEALMCTTTTSCSTASPTLSSTSNLGHYGIQLNTNSNVKSVFQTVESGEKRYISLEAPRVGHVSMPLPVSHYMQSGQPYIPVQQNMHTSGIKTAENSHVAISQSVGGNGLHSQLKINQCIGLNEQLNSCTMPSGLCPEHPGTSVMQSSGPIQEELNTSKSSSGVPTPTTQKLASTFFTHSVTEQPSSTQIGDNNLGPAGRQKFKKPSKINNSVRLFDSLSPCPNVDVRQIPSEHYRPPVCTLASQTVSNRSTSTPLVAISSDHLTPAQACQSIMHPQGSSVRWSISSSSQNENVDVVVCSLPSHSLSGTVIPSSRPEELCAITPSTLNDVFNASNINCTSNCSKISVSVDGGLSLQKRNSFPFNDSQSSSVNANGMFKRNSEQFISSLNQVQDNSEVNSGSGFDVTSPVKVSSQSFLSSVGSSTGITNFNGPYPGLMVPNLTNNHFSANPHAEGSVPTPSSIQASPSVLNIQVTPQTNQISPLQVIQHVGMIGSQQLRPSVIQPQTISSDRIENTVNDSVPSVDNITSSFVQFPGTAGTVRSPLWQNNSSSGILVQNVFSQRVYTEYTPNTVFPTVSRTQFAQQVNGMVLPTGFQGISNSQQILMTPYGIRVPVGGPPLNTISTPVGEVHPFGTASVFGPTQQLTQPLLIPDGMRPNVLQSLQLVQNGCFIIGSSQPSFTLRNHHLSNHNIPLSTGEGPLQCANISITVQSGSSGAFISSQPQTRVAAISLAASSTPKNTSALQSFEQPLCGIQQQNIQQLTTLGGEEANNCAQISDTVVGEYVSLGKQVTASSACSRGALISANTLSDGSVLHYTASHNRPSISVCSSPHNQPFKNTSNMPLSGQVRLYNPMPPLSVPNVTTVTTTMTQVIPAVGMVPQVFGQPTQPMMQVFNLLSVPSMQNTVLIPHGQNFISGPVRIEQPHHSPIIGTPTEPTSISLLGRSNGGLTPTPVTLSSPTHFITVPAQQDENKGRAELYSMSLSRPSSTCSTPLSNNGSISGGQSDDSPNCLQTSNRKKSKDGKKKTGSQTVASMLQSGTQNSNVVFPSISITPQQQTQQAPVLQAFTVLPQSSAQQSRHLIQQQQNVISYNGMNPVVQQQMLSSGLANQINLQPFGMIGLPSGGGANVMQDIPLQHFVSGPPFQSVALVQSPQNINSFSQEPSVLVQGPSNFGIQSNPVQCAFPGGSFVSNVIQPSSHVPGTEMILSPHIQDHSAVGGIPRAIVHPQGSTSVVTHVVSAFADTPLSSTSTTTTQLTNTDTRLNNQISLSGGHTTPVTAPEEISSEPLKYTMNKLSDLPQSSRARSVGVQSGEIEHNAAVQTVSSLDSMANPVNELSPSKKINTVFLKQNVDIVNHSLKDYAQKEEVLFPSCEEEPNETLWPDPVNLSAAVRAVMQEGTSNVRDCPVPNVPGESFSKEENLRHTDVHLQLPAKGSGPFFSVQDCESSQIQQQTVSEVNLALDLSRTWTYTKQFVQENDHSFIENEENSKSPPEKCGLSEPSDCVNNLQSKWDTCPLQTLPLDQPDNAAENPSSASSDTSEQSLTSADNHSTSDSGVESSQEPMNLVCSRDEREEESRMCLETRDGTLESSANTKILEETTNAIVSITRTVVNQNFETETCKAERWSGVKRRRREMLSISQEEVQNSDDENPDSPPLPPQPRTFNIGDLVWGHIRGFPSWPGKLVHEEEVRGSNSQWEEGKVWVKWFGDHTFTQVEPEKLKTLSEGLEAHHRARKKYRRGRKMNSNLENAIQEAMLELDRPTSASGGGSAAGGIQQTMTVSCSKPGKSRGSKHRRTK</sequence>
<reference evidence="5" key="1">
    <citation type="submission" date="2025-08" db="UniProtKB">
        <authorList>
            <consortium name="RefSeq"/>
        </authorList>
    </citation>
    <scope>IDENTIFICATION</scope>
    <source>
        <tissue evidence="5">Muscle</tissue>
    </source>
</reference>
<proteinExistence type="predicted"/>
<feature type="domain" description="MBD" evidence="3">
    <location>
        <begin position="166"/>
        <end position="236"/>
    </location>
</feature>
<accession>A0ABM1B7A6</accession>
<dbReference type="CDD" id="cd20141">
    <property type="entry name" value="PWWP_MBD5"/>
    <property type="match status" value="1"/>
</dbReference>
<feature type="compositionally biased region" description="Basic residues" evidence="1">
    <location>
        <begin position="1433"/>
        <end position="1444"/>
    </location>
</feature>
<gene>
    <name evidence="5" type="primary">LOC106461020</name>
</gene>
<feature type="region of interest" description="Disordered" evidence="1">
    <location>
        <begin position="2048"/>
        <end position="2078"/>
    </location>
</feature>
<dbReference type="InterPro" id="IPR000313">
    <property type="entry name" value="PWWP_dom"/>
</dbReference>
<protein>
    <submittedName>
        <fullName evidence="5">Uncharacterized protein LOC106461020</fullName>
    </submittedName>
</protein>
<evidence type="ECO:0000256" key="1">
    <source>
        <dbReference type="SAM" id="MobiDB-lite"/>
    </source>
</evidence>
<dbReference type="GeneID" id="106461020"/>
<dbReference type="InterPro" id="IPR016177">
    <property type="entry name" value="DNA-bd_dom_sf"/>
</dbReference>
<feature type="compositionally biased region" description="Basic residues" evidence="1">
    <location>
        <begin position="301"/>
        <end position="310"/>
    </location>
</feature>
<feature type="compositionally biased region" description="Polar residues" evidence="1">
    <location>
        <begin position="1401"/>
        <end position="1432"/>
    </location>
</feature>
<dbReference type="SMART" id="SM00293">
    <property type="entry name" value="PWWP"/>
    <property type="match status" value="1"/>
</dbReference>
<evidence type="ECO:0000259" key="3">
    <source>
        <dbReference type="PROSITE" id="PS50982"/>
    </source>
</evidence>
<feature type="region of interest" description="Disordered" evidence="1">
    <location>
        <begin position="2176"/>
        <end position="2213"/>
    </location>
</feature>
<name>A0ABM1B7A6_LIMPO</name>
<dbReference type="InterPro" id="IPR001739">
    <property type="entry name" value="Methyl_CpG_DNA-bd"/>
</dbReference>
<feature type="compositionally biased region" description="Basic residues" evidence="1">
    <location>
        <begin position="2202"/>
        <end position="2213"/>
    </location>
</feature>
<feature type="compositionally biased region" description="Polar residues" evidence="1">
    <location>
        <begin position="561"/>
        <end position="587"/>
    </location>
</feature>
<evidence type="ECO:0000313" key="5">
    <source>
        <dbReference type="RefSeq" id="XP_013776252.2"/>
    </source>
</evidence>
<evidence type="ECO:0000259" key="2">
    <source>
        <dbReference type="PROSITE" id="PS50812"/>
    </source>
</evidence>
<feature type="region of interest" description="Disordered" evidence="1">
    <location>
        <begin position="1401"/>
        <end position="1447"/>
    </location>
</feature>
<evidence type="ECO:0000313" key="4">
    <source>
        <dbReference type="Proteomes" id="UP000694941"/>
    </source>
</evidence>
<feature type="compositionally biased region" description="Polar residues" evidence="1">
    <location>
        <begin position="1946"/>
        <end position="1979"/>
    </location>
</feature>
<dbReference type="PANTHER" id="PTHR16112">
    <property type="entry name" value="METHYL-CPG BINDING PROTEIN, DROSOPHILA"/>
    <property type="match status" value="1"/>
</dbReference>
<keyword evidence="4" id="KW-1185">Reference proteome</keyword>
<dbReference type="SUPFAM" id="SSF54171">
    <property type="entry name" value="DNA-binding domain"/>
    <property type="match status" value="1"/>
</dbReference>
<dbReference type="SUPFAM" id="SSF63748">
    <property type="entry name" value="Tudor/PWWP/MBT"/>
    <property type="match status" value="1"/>
</dbReference>
<feature type="compositionally biased region" description="Basic and acidic residues" evidence="1">
    <location>
        <begin position="1985"/>
        <end position="2003"/>
    </location>
</feature>
<dbReference type="RefSeq" id="XP_013776252.2">
    <property type="nucleotide sequence ID" value="XM_013920798.2"/>
</dbReference>
<feature type="compositionally biased region" description="Polar residues" evidence="1">
    <location>
        <begin position="599"/>
        <end position="610"/>
    </location>
</feature>
<feature type="compositionally biased region" description="Polar residues" evidence="1">
    <location>
        <begin position="271"/>
        <end position="290"/>
    </location>
</feature>
<dbReference type="Pfam" id="PF00855">
    <property type="entry name" value="PWWP"/>
    <property type="match status" value="1"/>
</dbReference>
<feature type="region of interest" description="Disordered" evidence="1">
    <location>
        <begin position="1932"/>
        <end position="2003"/>
    </location>
</feature>
<dbReference type="Proteomes" id="UP000694941">
    <property type="component" value="Unplaced"/>
</dbReference>
<organism evidence="4 5">
    <name type="scientific">Limulus polyphemus</name>
    <name type="common">Atlantic horseshoe crab</name>
    <dbReference type="NCBI Taxonomy" id="6850"/>
    <lineage>
        <taxon>Eukaryota</taxon>
        <taxon>Metazoa</taxon>
        <taxon>Ecdysozoa</taxon>
        <taxon>Arthropoda</taxon>
        <taxon>Chelicerata</taxon>
        <taxon>Merostomata</taxon>
        <taxon>Xiphosura</taxon>
        <taxon>Limulidae</taxon>
        <taxon>Limulus</taxon>
    </lineage>
</organism>
<feature type="region of interest" description="Disordered" evidence="1">
    <location>
        <begin position="599"/>
        <end position="622"/>
    </location>
</feature>
<dbReference type="PROSITE" id="PS50982">
    <property type="entry name" value="MBD"/>
    <property type="match status" value="1"/>
</dbReference>
<dbReference type="PANTHER" id="PTHR16112:SF16">
    <property type="entry name" value="SIX-BANDED, ISOFORM H"/>
    <property type="match status" value="1"/>
</dbReference>
<dbReference type="SMART" id="SM00391">
    <property type="entry name" value="MBD"/>
    <property type="match status" value="1"/>
</dbReference>
<feature type="region of interest" description="Disordered" evidence="1">
    <location>
        <begin position="271"/>
        <end position="312"/>
    </location>
</feature>
<dbReference type="Gene3D" id="2.30.30.140">
    <property type="match status" value="1"/>
</dbReference>
<dbReference type="PROSITE" id="PS50812">
    <property type="entry name" value="PWWP"/>
    <property type="match status" value="1"/>
</dbReference>
<feature type="domain" description="PWWP" evidence="2">
    <location>
        <begin position="2082"/>
        <end position="2142"/>
    </location>
</feature>